<organism evidence="1">
    <name type="scientific">hydrothermal vent metagenome</name>
    <dbReference type="NCBI Taxonomy" id="652676"/>
    <lineage>
        <taxon>unclassified sequences</taxon>
        <taxon>metagenomes</taxon>
        <taxon>ecological metagenomes</taxon>
    </lineage>
</organism>
<protein>
    <submittedName>
        <fullName evidence="1">Alcohol dehydrogenase</fullName>
        <ecNumber evidence="1">1.1.1.1</ecNumber>
    </submittedName>
</protein>
<sequence>MKRLQLLLFIIIALIFGACGTNIEDDRYSKTYDMWMYMTPTYTIDVEYDVYKNGQKIDYFIETTKLFPSGVVERVSGEDVTVLTPYDNYIEMDERDGDRVEVQRFVKIGDTNIFQSSSDLLCRIDDYFFEKTIRGSRFQEVIKISCQKGAIQSEIYYAYEEGIVSFYENNGRDITETVKVREIKLQ</sequence>
<proteinExistence type="predicted"/>
<dbReference type="EMBL" id="FPHE01000023">
    <property type="protein sequence ID" value="SFV51667.1"/>
    <property type="molecule type" value="Genomic_DNA"/>
</dbReference>
<reference evidence="1" key="1">
    <citation type="submission" date="2016-10" db="EMBL/GenBank/DDBJ databases">
        <authorList>
            <person name="de Groot N.N."/>
        </authorList>
    </citation>
    <scope>NUCLEOTIDE SEQUENCE</scope>
</reference>
<gene>
    <name evidence="1" type="ORF">MNB_SV-12-1463</name>
</gene>
<evidence type="ECO:0000313" key="1">
    <source>
        <dbReference type="EMBL" id="SFV51667.1"/>
    </source>
</evidence>
<dbReference type="GO" id="GO:0004022">
    <property type="term" value="F:alcohol dehydrogenase (NAD+) activity"/>
    <property type="evidence" value="ECO:0007669"/>
    <property type="project" value="UniProtKB-EC"/>
</dbReference>
<dbReference type="EC" id="1.1.1.1" evidence="1"/>
<keyword evidence="1" id="KW-0560">Oxidoreductase</keyword>
<name>A0A1W1BDU8_9ZZZZ</name>
<dbReference type="PROSITE" id="PS51257">
    <property type="entry name" value="PROKAR_LIPOPROTEIN"/>
    <property type="match status" value="1"/>
</dbReference>
<dbReference type="AlphaFoldDB" id="A0A1W1BDU8"/>
<accession>A0A1W1BDU8</accession>